<protein>
    <recommendedName>
        <fullName evidence="10">UDP-N-acetylglucosamine--N-acetylmuramyl-(pentapeptide) pyrophosphoryl-undecaprenol N-acetylglucosamine transferase</fullName>
        <ecNumber evidence="10">2.4.1.227</ecNumber>
    </recommendedName>
    <alternativeName>
        <fullName evidence="10">Undecaprenyl-PP-MurNAc-pentapeptide-UDPGlcNAc GlcNAc transferase</fullName>
    </alternativeName>
</protein>
<dbReference type="RefSeq" id="WP_108782998.1">
    <property type="nucleotide sequence ID" value="NZ_OMKW01000003.1"/>
</dbReference>
<gene>
    <name evidence="10 13" type="primary">murG</name>
    <name evidence="13" type="ORF">POI8812_02631</name>
</gene>
<dbReference type="GO" id="GO:0051991">
    <property type="term" value="F:UDP-N-acetyl-D-glucosamine:N-acetylmuramoyl-L-alanyl-D-glutamyl-meso-2,6-diaminopimelyl-D-alanyl-D-alanine-diphosphoundecaprenol 4-beta-N-acetylglucosaminlytransferase activity"/>
    <property type="evidence" value="ECO:0007669"/>
    <property type="project" value="RHEA"/>
</dbReference>
<evidence type="ECO:0000259" key="12">
    <source>
        <dbReference type="Pfam" id="PF04101"/>
    </source>
</evidence>
<accession>A0A2R8AE13</accession>
<evidence type="ECO:0000256" key="5">
    <source>
        <dbReference type="ARBA" id="ARBA00022960"/>
    </source>
</evidence>
<dbReference type="InterPro" id="IPR006009">
    <property type="entry name" value="GlcNAc_MurG"/>
</dbReference>
<keyword evidence="5 10" id="KW-0133">Cell shape</keyword>
<evidence type="ECO:0000256" key="1">
    <source>
        <dbReference type="ARBA" id="ARBA00022475"/>
    </source>
</evidence>
<dbReference type="OrthoDB" id="9808936at2"/>
<comment type="pathway">
    <text evidence="10">Cell wall biogenesis; peptidoglycan biosynthesis.</text>
</comment>
<proteinExistence type="inferred from homology"/>
<dbReference type="PANTHER" id="PTHR21015">
    <property type="entry name" value="UDP-N-ACETYLGLUCOSAMINE--N-ACETYLMURAMYL-(PENTAPEPTIDE) PYROPHOSPHORYL-UNDECAPRENOL N-ACETYLGLUCOSAMINE TRANSFERASE 1"/>
    <property type="match status" value="1"/>
</dbReference>
<keyword evidence="9 10" id="KW-0961">Cell wall biogenesis/degradation</keyword>
<dbReference type="UniPathway" id="UPA00219"/>
<dbReference type="SUPFAM" id="SSF53756">
    <property type="entry name" value="UDP-Glycosyltransferase/glycogen phosphorylase"/>
    <property type="match status" value="1"/>
</dbReference>
<evidence type="ECO:0000313" key="13">
    <source>
        <dbReference type="EMBL" id="SPF30295.1"/>
    </source>
</evidence>
<feature type="domain" description="Glycosyl transferase family 28 C-terminal" evidence="12">
    <location>
        <begin position="189"/>
        <end position="344"/>
    </location>
</feature>
<dbReference type="GO" id="GO:0050511">
    <property type="term" value="F:undecaprenyldiphospho-muramoylpentapeptide beta-N-acetylglucosaminyltransferase activity"/>
    <property type="evidence" value="ECO:0007669"/>
    <property type="project" value="UniProtKB-UniRule"/>
</dbReference>
<evidence type="ECO:0000313" key="14">
    <source>
        <dbReference type="Proteomes" id="UP000244932"/>
    </source>
</evidence>
<evidence type="ECO:0000256" key="2">
    <source>
        <dbReference type="ARBA" id="ARBA00022618"/>
    </source>
</evidence>
<evidence type="ECO:0000256" key="4">
    <source>
        <dbReference type="ARBA" id="ARBA00022679"/>
    </source>
</evidence>
<keyword evidence="4 10" id="KW-0808">Transferase</keyword>
<dbReference type="EC" id="2.4.1.227" evidence="10"/>
<dbReference type="Pfam" id="PF03033">
    <property type="entry name" value="Glyco_transf_28"/>
    <property type="match status" value="1"/>
</dbReference>
<dbReference type="GO" id="GO:0071555">
    <property type="term" value="P:cell wall organization"/>
    <property type="evidence" value="ECO:0007669"/>
    <property type="project" value="UniProtKB-KW"/>
</dbReference>
<sequence length="368" mass="38500">MARSTTPRLIIAAGGTGGHMFPAQALAEEMLRRGWRVDLSTDQRGARYSDGFPDAVNRRIVRASTPARGGVVGKLGAPFLIAGGVWDALGDMRRDRPAAVAGFGGYPAFPAMAAAQLCRVPCIIHEQNGVLGRVNKLFAKRVAAVACSVWPTELPVGTNAVHIGNPVREAVKDLAEAPYQIGPGDPLNLVVIGGSQGAAVLSRVVPDALSRLPGALRERLSVTHQARAEDAEHVRAAYAEAEIAAEISPFFADVPARLAAAQLVISRSGASSVADISVIGRPSILIPYPHATADHQAANARGLVEAGAAVMVREHEADADRIMAEVQTILDRPNQARTMAEAAASISRPGAQTALADLIETISKGQTP</sequence>
<keyword evidence="3 10" id="KW-0328">Glycosyltransferase</keyword>
<comment type="caution">
    <text evidence="10">Lacks conserved residue(s) required for the propagation of feature annotation.</text>
</comment>
<dbReference type="HAMAP" id="MF_00033">
    <property type="entry name" value="MurG"/>
    <property type="match status" value="1"/>
</dbReference>
<feature type="binding site" evidence="10">
    <location>
        <position position="128"/>
    </location>
    <ligand>
        <name>UDP-N-acetyl-alpha-D-glucosamine</name>
        <dbReference type="ChEBI" id="CHEBI:57705"/>
    </ligand>
</feature>
<keyword evidence="1 10" id="KW-1003">Cell membrane</keyword>
<comment type="catalytic activity">
    <reaction evidence="10">
        <text>di-trans,octa-cis-undecaprenyl diphospho-N-acetyl-alpha-D-muramoyl-L-alanyl-D-glutamyl-meso-2,6-diaminopimeloyl-D-alanyl-D-alanine + UDP-N-acetyl-alpha-D-glucosamine = di-trans,octa-cis-undecaprenyl diphospho-[N-acetyl-alpha-D-glucosaminyl-(1-&gt;4)]-N-acetyl-alpha-D-muramoyl-L-alanyl-D-glutamyl-meso-2,6-diaminopimeloyl-D-alanyl-D-alanine + UDP + H(+)</text>
        <dbReference type="Rhea" id="RHEA:31227"/>
        <dbReference type="ChEBI" id="CHEBI:15378"/>
        <dbReference type="ChEBI" id="CHEBI:57705"/>
        <dbReference type="ChEBI" id="CHEBI:58223"/>
        <dbReference type="ChEBI" id="CHEBI:61387"/>
        <dbReference type="ChEBI" id="CHEBI:61388"/>
        <dbReference type="EC" id="2.4.1.227"/>
    </reaction>
</comment>
<feature type="binding site" evidence="10">
    <location>
        <position position="168"/>
    </location>
    <ligand>
        <name>UDP-N-acetyl-alpha-D-glucosamine</name>
        <dbReference type="ChEBI" id="CHEBI:57705"/>
    </ligand>
</feature>
<name>A0A2R8AE13_9RHOB</name>
<evidence type="ECO:0000256" key="8">
    <source>
        <dbReference type="ARBA" id="ARBA00023306"/>
    </source>
</evidence>
<keyword evidence="8 10" id="KW-0131">Cell cycle</keyword>
<evidence type="ECO:0000259" key="11">
    <source>
        <dbReference type="Pfam" id="PF03033"/>
    </source>
</evidence>
<comment type="function">
    <text evidence="10">Cell wall formation. Catalyzes the transfer of a GlcNAc subunit on undecaprenyl-pyrophosphoryl-MurNAc-pentapeptide (lipid intermediate I) to form undecaprenyl-pyrophosphoryl-MurNAc-(pentapeptide)GlcNAc (lipid intermediate II).</text>
</comment>
<keyword evidence="14" id="KW-1185">Reference proteome</keyword>
<dbReference type="PANTHER" id="PTHR21015:SF22">
    <property type="entry name" value="GLYCOSYLTRANSFERASE"/>
    <property type="match status" value="1"/>
</dbReference>
<comment type="similarity">
    <text evidence="10">Belongs to the glycosyltransferase 28 family. MurG subfamily.</text>
</comment>
<evidence type="ECO:0000256" key="6">
    <source>
        <dbReference type="ARBA" id="ARBA00022984"/>
    </source>
</evidence>
<organism evidence="13 14">
    <name type="scientific">Pontivivens insulae</name>
    <dbReference type="NCBI Taxonomy" id="1639689"/>
    <lineage>
        <taxon>Bacteria</taxon>
        <taxon>Pseudomonadati</taxon>
        <taxon>Pseudomonadota</taxon>
        <taxon>Alphaproteobacteria</taxon>
        <taxon>Rhodobacterales</taxon>
        <taxon>Paracoccaceae</taxon>
        <taxon>Pontivivens</taxon>
    </lineage>
</organism>
<evidence type="ECO:0000256" key="3">
    <source>
        <dbReference type="ARBA" id="ARBA00022676"/>
    </source>
</evidence>
<dbReference type="GO" id="GO:0008360">
    <property type="term" value="P:regulation of cell shape"/>
    <property type="evidence" value="ECO:0007669"/>
    <property type="project" value="UniProtKB-KW"/>
</dbReference>
<dbReference type="GO" id="GO:0005886">
    <property type="term" value="C:plasma membrane"/>
    <property type="evidence" value="ECO:0007669"/>
    <property type="project" value="UniProtKB-SubCell"/>
</dbReference>
<evidence type="ECO:0000256" key="7">
    <source>
        <dbReference type="ARBA" id="ARBA00023136"/>
    </source>
</evidence>
<keyword evidence="2 10" id="KW-0132">Cell division</keyword>
<dbReference type="Proteomes" id="UP000244932">
    <property type="component" value="Unassembled WGS sequence"/>
</dbReference>
<dbReference type="Gene3D" id="3.40.50.2000">
    <property type="entry name" value="Glycogen Phosphorylase B"/>
    <property type="match status" value="2"/>
</dbReference>
<dbReference type="InterPro" id="IPR007235">
    <property type="entry name" value="Glyco_trans_28_C"/>
</dbReference>
<feature type="binding site" evidence="10">
    <location>
        <begin position="16"/>
        <end position="18"/>
    </location>
    <ligand>
        <name>UDP-N-acetyl-alpha-D-glucosamine</name>
        <dbReference type="ChEBI" id="CHEBI:57705"/>
    </ligand>
</feature>
<feature type="domain" description="Glycosyltransferase family 28 N-terminal" evidence="11">
    <location>
        <begin position="10"/>
        <end position="146"/>
    </location>
</feature>
<dbReference type="InterPro" id="IPR004276">
    <property type="entry name" value="GlycoTrans_28_N"/>
</dbReference>
<keyword evidence="6 10" id="KW-0573">Peptidoglycan synthesis</keyword>
<feature type="binding site" evidence="10">
    <location>
        <position position="296"/>
    </location>
    <ligand>
        <name>UDP-N-acetyl-alpha-D-glucosamine</name>
        <dbReference type="ChEBI" id="CHEBI:57705"/>
    </ligand>
</feature>
<feature type="binding site" evidence="10">
    <location>
        <position position="195"/>
    </location>
    <ligand>
        <name>UDP-N-acetyl-alpha-D-glucosamine</name>
        <dbReference type="ChEBI" id="CHEBI:57705"/>
    </ligand>
</feature>
<evidence type="ECO:0000256" key="9">
    <source>
        <dbReference type="ARBA" id="ARBA00023316"/>
    </source>
</evidence>
<dbReference type="GO" id="GO:0051301">
    <property type="term" value="P:cell division"/>
    <property type="evidence" value="ECO:0007669"/>
    <property type="project" value="UniProtKB-KW"/>
</dbReference>
<dbReference type="GO" id="GO:0005975">
    <property type="term" value="P:carbohydrate metabolic process"/>
    <property type="evidence" value="ECO:0007669"/>
    <property type="project" value="InterPro"/>
</dbReference>
<dbReference type="EMBL" id="OMKW01000003">
    <property type="protein sequence ID" value="SPF30295.1"/>
    <property type="molecule type" value="Genomic_DNA"/>
</dbReference>
<keyword evidence="7 10" id="KW-0472">Membrane</keyword>
<evidence type="ECO:0000256" key="10">
    <source>
        <dbReference type="HAMAP-Rule" id="MF_00033"/>
    </source>
</evidence>
<dbReference type="AlphaFoldDB" id="A0A2R8AE13"/>
<dbReference type="GO" id="GO:0009252">
    <property type="term" value="P:peptidoglycan biosynthetic process"/>
    <property type="evidence" value="ECO:0007669"/>
    <property type="project" value="UniProtKB-UniRule"/>
</dbReference>
<dbReference type="Pfam" id="PF04101">
    <property type="entry name" value="Glyco_tran_28_C"/>
    <property type="match status" value="1"/>
</dbReference>
<reference evidence="13 14" key="1">
    <citation type="submission" date="2018-03" db="EMBL/GenBank/DDBJ databases">
        <authorList>
            <person name="Keele B.F."/>
        </authorList>
    </citation>
    <scope>NUCLEOTIDE SEQUENCE [LARGE SCALE GENOMIC DNA]</scope>
    <source>
        <strain evidence="13 14">CeCT 8812</strain>
    </source>
</reference>
<dbReference type="CDD" id="cd03785">
    <property type="entry name" value="GT28_MurG"/>
    <property type="match status" value="1"/>
</dbReference>
<dbReference type="NCBIfam" id="TIGR01133">
    <property type="entry name" value="murG"/>
    <property type="match status" value="1"/>
</dbReference>
<comment type="subcellular location">
    <subcellularLocation>
        <location evidence="10">Cell membrane</location>
        <topology evidence="10">Peripheral membrane protein</topology>
        <orientation evidence="10">Cytoplasmic side</orientation>
    </subcellularLocation>
</comment>